<evidence type="ECO:0008006" key="4">
    <source>
        <dbReference type="Google" id="ProtNLM"/>
    </source>
</evidence>
<name>A0ABV0YU32_9TELE</name>
<keyword evidence="3" id="KW-1185">Reference proteome</keyword>
<feature type="compositionally biased region" description="Low complexity" evidence="1">
    <location>
        <begin position="11"/>
        <end position="25"/>
    </location>
</feature>
<comment type="caution">
    <text evidence="2">The sequence shown here is derived from an EMBL/GenBank/DDBJ whole genome shotgun (WGS) entry which is preliminary data.</text>
</comment>
<accession>A0ABV0YU32</accession>
<feature type="compositionally biased region" description="Basic residues" evidence="1">
    <location>
        <begin position="27"/>
        <end position="36"/>
    </location>
</feature>
<sequence length="132" mass="15058">MDSAGRYSQVTNTAGSSASSSNLTTPPRKKKKRLQKYRVEWEKEQAWLESVHNNSYEAHCTVCRRTFSVAHGGQWDVKQHASSNGHIRNMRDNRTRGTLDQFVLHQATPEADVVYKKNIFLMLCGNVMNMSI</sequence>
<protein>
    <recommendedName>
        <fullName evidence="4">BED-type domain-containing protein</fullName>
    </recommendedName>
</protein>
<dbReference type="Proteomes" id="UP001469553">
    <property type="component" value="Unassembled WGS sequence"/>
</dbReference>
<reference evidence="2 3" key="1">
    <citation type="submission" date="2021-06" db="EMBL/GenBank/DDBJ databases">
        <authorList>
            <person name="Palmer J.M."/>
        </authorList>
    </citation>
    <scope>NUCLEOTIDE SEQUENCE [LARGE SCALE GENOMIC DNA]</scope>
    <source>
        <strain evidence="2 3">AS_MEX2019</strain>
        <tissue evidence="2">Muscle</tissue>
    </source>
</reference>
<evidence type="ECO:0000256" key="1">
    <source>
        <dbReference type="SAM" id="MobiDB-lite"/>
    </source>
</evidence>
<organism evidence="2 3">
    <name type="scientific">Ameca splendens</name>
    <dbReference type="NCBI Taxonomy" id="208324"/>
    <lineage>
        <taxon>Eukaryota</taxon>
        <taxon>Metazoa</taxon>
        <taxon>Chordata</taxon>
        <taxon>Craniata</taxon>
        <taxon>Vertebrata</taxon>
        <taxon>Euteleostomi</taxon>
        <taxon>Actinopterygii</taxon>
        <taxon>Neopterygii</taxon>
        <taxon>Teleostei</taxon>
        <taxon>Neoteleostei</taxon>
        <taxon>Acanthomorphata</taxon>
        <taxon>Ovalentaria</taxon>
        <taxon>Atherinomorphae</taxon>
        <taxon>Cyprinodontiformes</taxon>
        <taxon>Goodeidae</taxon>
        <taxon>Ameca</taxon>
    </lineage>
</organism>
<evidence type="ECO:0000313" key="3">
    <source>
        <dbReference type="Proteomes" id="UP001469553"/>
    </source>
</evidence>
<gene>
    <name evidence="2" type="ORF">AMECASPLE_033662</name>
</gene>
<dbReference type="EMBL" id="JAHRIP010042235">
    <property type="protein sequence ID" value="MEQ2297326.1"/>
    <property type="molecule type" value="Genomic_DNA"/>
</dbReference>
<feature type="compositionally biased region" description="Polar residues" evidence="1">
    <location>
        <begin position="1"/>
        <end position="10"/>
    </location>
</feature>
<evidence type="ECO:0000313" key="2">
    <source>
        <dbReference type="EMBL" id="MEQ2297326.1"/>
    </source>
</evidence>
<proteinExistence type="predicted"/>
<feature type="region of interest" description="Disordered" evidence="1">
    <location>
        <begin position="1"/>
        <end position="36"/>
    </location>
</feature>